<dbReference type="InterPro" id="IPR036237">
    <property type="entry name" value="Xyl_isomerase-like_sf"/>
</dbReference>
<dbReference type="Proteomes" id="UP001165366">
    <property type="component" value="Unassembled WGS sequence"/>
</dbReference>
<gene>
    <name evidence="3" type="ORF">L6773_08095</name>
</gene>
<dbReference type="RefSeq" id="WP_237853361.1">
    <property type="nucleotide sequence ID" value="NZ_JAKLWS010000008.1"/>
</dbReference>
<dbReference type="GO" id="GO:0016853">
    <property type="term" value="F:isomerase activity"/>
    <property type="evidence" value="ECO:0007669"/>
    <property type="project" value="UniProtKB-KW"/>
</dbReference>
<dbReference type="InterPro" id="IPR050312">
    <property type="entry name" value="IolE/XylAMocC-like"/>
</dbReference>
<keyword evidence="1" id="KW-0472">Membrane</keyword>
<protein>
    <submittedName>
        <fullName evidence="3">Sugar phosphate isomerase/epimerase</fullName>
    </submittedName>
</protein>
<dbReference type="Gene3D" id="3.20.20.150">
    <property type="entry name" value="Divalent-metal-dependent TIM barrel enzymes"/>
    <property type="match status" value="1"/>
</dbReference>
<feature type="domain" description="Xylose isomerase-like TIM barrel" evidence="2">
    <location>
        <begin position="78"/>
        <end position="307"/>
    </location>
</feature>
<reference evidence="3" key="2">
    <citation type="submission" date="2024-05" db="EMBL/GenBank/DDBJ databases">
        <title>Rhodohalobacter halophilus gen. nov., sp. nov., a moderately halophilic member of the family Balneolaceae.</title>
        <authorList>
            <person name="Xia J."/>
        </authorList>
    </citation>
    <scope>NUCLEOTIDE SEQUENCE</scope>
    <source>
        <strain evidence="3">WB101</strain>
    </source>
</reference>
<keyword evidence="4" id="KW-1185">Reference proteome</keyword>
<dbReference type="PANTHER" id="PTHR12110:SF41">
    <property type="entry name" value="INOSOSE DEHYDRATASE"/>
    <property type="match status" value="1"/>
</dbReference>
<dbReference type="InterPro" id="IPR013022">
    <property type="entry name" value="Xyl_isomerase-like_TIM-brl"/>
</dbReference>
<name>A0ABS9KCD7_9BACT</name>
<reference evidence="3" key="1">
    <citation type="submission" date="2022-01" db="EMBL/GenBank/DDBJ databases">
        <authorList>
            <person name="Wang Y."/>
        </authorList>
    </citation>
    <scope>NUCLEOTIDE SEQUENCE</scope>
    <source>
        <strain evidence="3">WB101</strain>
    </source>
</reference>
<organism evidence="3 4">
    <name type="scientific">Rhodohalobacter sulfatireducens</name>
    <dbReference type="NCBI Taxonomy" id="2911366"/>
    <lineage>
        <taxon>Bacteria</taxon>
        <taxon>Pseudomonadati</taxon>
        <taxon>Balneolota</taxon>
        <taxon>Balneolia</taxon>
        <taxon>Balneolales</taxon>
        <taxon>Balneolaceae</taxon>
        <taxon>Rhodohalobacter</taxon>
    </lineage>
</organism>
<evidence type="ECO:0000256" key="1">
    <source>
        <dbReference type="SAM" id="Phobius"/>
    </source>
</evidence>
<feature type="transmembrane region" description="Helical" evidence="1">
    <location>
        <begin position="12"/>
        <end position="31"/>
    </location>
</feature>
<sequence length="320" mass="35963">MDSNNQYSRKKFLRTLGVGSVSAFLGSSVLLTGCSSEEGDSSQMGGETMGAQADPLHTASVQLYTFRNELNEDIPGTLQRIADLGYKFVETYDFSEEMSYEEVGQMLRDAGLSVSSMHSEIPLGETGERALRRAEAFDNDKVIWHGWPEDERYQTEDGIKELAEIYNEASDFLQSNGLQFGLHNHWWEMRVDENGSYPFETLVNYISDDIFFEIDTYWVKTAGQDPAEIIRKYGDRVEFLHIKDGDAEWSEDLGEGPHDPMVPVGQGSQDFEAIVDACGDSHTWFVVELDESAMDIFQAAGESIDYLIENNMAKADRTTA</sequence>
<evidence type="ECO:0000259" key="2">
    <source>
        <dbReference type="Pfam" id="PF01261"/>
    </source>
</evidence>
<dbReference type="Pfam" id="PF01261">
    <property type="entry name" value="AP_endonuc_2"/>
    <property type="match status" value="1"/>
</dbReference>
<evidence type="ECO:0000313" key="3">
    <source>
        <dbReference type="EMBL" id="MCG2588520.1"/>
    </source>
</evidence>
<dbReference type="SUPFAM" id="SSF51658">
    <property type="entry name" value="Xylose isomerase-like"/>
    <property type="match status" value="1"/>
</dbReference>
<comment type="caution">
    <text evidence="3">The sequence shown here is derived from an EMBL/GenBank/DDBJ whole genome shotgun (WGS) entry which is preliminary data.</text>
</comment>
<accession>A0ABS9KCD7</accession>
<keyword evidence="1" id="KW-0812">Transmembrane</keyword>
<keyword evidence="1" id="KW-1133">Transmembrane helix</keyword>
<dbReference type="EMBL" id="JAKLWS010000008">
    <property type="protein sequence ID" value="MCG2588520.1"/>
    <property type="molecule type" value="Genomic_DNA"/>
</dbReference>
<proteinExistence type="predicted"/>
<dbReference type="PANTHER" id="PTHR12110">
    <property type="entry name" value="HYDROXYPYRUVATE ISOMERASE"/>
    <property type="match status" value="1"/>
</dbReference>
<keyword evidence="3" id="KW-0413">Isomerase</keyword>
<evidence type="ECO:0000313" key="4">
    <source>
        <dbReference type="Proteomes" id="UP001165366"/>
    </source>
</evidence>